<dbReference type="PROSITE" id="PS50112">
    <property type="entry name" value="PAS"/>
    <property type="match status" value="1"/>
</dbReference>
<dbReference type="Proteomes" id="UP000559626">
    <property type="component" value="Unassembled WGS sequence"/>
</dbReference>
<dbReference type="InterPro" id="IPR052162">
    <property type="entry name" value="Sensor_kinase/Photoreceptor"/>
</dbReference>
<dbReference type="InterPro" id="IPR001610">
    <property type="entry name" value="PAC"/>
</dbReference>
<feature type="domain" description="Histidine kinase" evidence="6">
    <location>
        <begin position="410"/>
        <end position="626"/>
    </location>
</feature>
<dbReference type="InterPro" id="IPR036890">
    <property type="entry name" value="HATPase_C_sf"/>
</dbReference>
<gene>
    <name evidence="8" type="ORF">HHL22_18665</name>
</gene>
<keyword evidence="9" id="KW-1185">Reference proteome</keyword>
<accession>A0A7Y0AHE3</accession>
<dbReference type="EMBL" id="JABBGH010000003">
    <property type="protein sequence ID" value="NML67232.1"/>
    <property type="molecule type" value="Genomic_DNA"/>
</dbReference>
<dbReference type="AlphaFoldDB" id="A0A7Y0AHE3"/>
<dbReference type="Gene3D" id="3.30.565.10">
    <property type="entry name" value="Histidine kinase-like ATPase, C-terminal domain"/>
    <property type="match status" value="1"/>
</dbReference>
<name>A0A7Y0AHE3_9BACT</name>
<dbReference type="SMART" id="SM00091">
    <property type="entry name" value="PAS"/>
    <property type="match status" value="3"/>
</dbReference>
<evidence type="ECO:0000313" key="8">
    <source>
        <dbReference type="EMBL" id="NML67232.1"/>
    </source>
</evidence>
<dbReference type="SUPFAM" id="SSF55874">
    <property type="entry name" value="ATPase domain of HSP90 chaperone/DNA topoisomerase II/histidine kinase"/>
    <property type="match status" value="1"/>
</dbReference>
<dbReference type="SUPFAM" id="SSF47384">
    <property type="entry name" value="Homodimeric domain of signal transducing histidine kinase"/>
    <property type="match status" value="1"/>
</dbReference>
<dbReference type="InterPro" id="IPR005467">
    <property type="entry name" value="His_kinase_dom"/>
</dbReference>
<reference evidence="8 9" key="1">
    <citation type="submission" date="2020-04" db="EMBL/GenBank/DDBJ databases">
        <title>Hymenobacter polaris sp. nov., isolated from Arctic soil.</title>
        <authorList>
            <person name="Dahal R.H."/>
        </authorList>
    </citation>
    <scope>NUCLEOTIDE SEQUENCE [LARGE SCALE GENOMIC DNA]</scope>
    <source>
        <strain evidence="8 9">RP-2-7</strain>
    </source>
</reference>
<dbReference type="SMART" id="SM00387">
    <property type="entry name" value="HATPase_c"/>
    <property type="match status" value="1"/>
</dbReference>
<comment type="catalytic activity">
    <reaction evidence="1">
        <text>ATP + protein L-histidine = ADP + protein N-phospho-L-histidine.</text>
        <dbReference type="EC" id="2.7.13.3"/>
    </reaction>
</comment>
<comment type="caution">
    <text evidence="8">The sequence shown here is derived from an EMBL/GenBank/DDBJ whole genome shotgun (WGS) entry which is preliminary data.</text>
</comment>
<dbReference type="InterPro" id="IPR003594">
    <property type="entry name" value="HATPase_dom"/>
</dbReference>
<dbReference type="InterPro" id="IPR035965">
    <property type="entry name" value="PAS-like_dom_sf"/>
</dbReference>
<dbReference type="EC" id="2.7.13.3" evidence="2"/>
<dbReference type="Pfam" id="PF08447">
    <property type="entry name" value="PAS_3"/>
    <property type="match status" value="2"/>
</dbReference>
<protein>
    <recommendedName>
        <fullName evidence="2">histidine kinase</fullName>
        <ecNumber evidence="2">2.7.13.3</ecNumber>
    </recommendedName>
</protein>
<keyword evidence="3" id="KW-0597">Phosphoprotein</keyword>
<organism evidence="8 9">
    <name type="scientific">Hymenobacter polaris</name>
    <dbReference type="NCBI Taxonomy" id="2682546"/>
    <lineage>
        <taxon>Bacteria</taxon>
        <taxon>Pseudomonadati</taxon>
        <taxon>Bacteroidota</taxon>
        <taxon>Cytophagia</taxon>
        <taxon>Cytophagales</taxon>
        <taxon>Hymenobacteraceae</taxon>
        <taxon>Hymenobacter</taxon>
    </lineage>
</organism>
<dbReference type="PANTHER" id="PTHR43304:SF1">
    <property type="entry name" value="PAC DOMAIN-CONTAINING PROTEIN"/>
    <property type="match status" value="1"/>
</dbReference>
<dbReference type="InterPro" id="IPR003661">
    <property type="entry name" value="HisK_dim/P_dom"/>
</dbReference>
<evidence type="ECO:0000256" key="2">
    <source>
        <dbReference type="ARBA" id="ARBA00012438"/>
    </source>
</evidence>
<dbReference type="InterPro" id="IPR000014">
    <property type="entry name" value="PAS"/>
</dbReference>
<dbReference type="InterPro" id="IPR013656">
    <property type="entry name" value="PAS_4"/>
</dbReference>
<evidence type="ECO:0000313" key="9">
    <source>
        <dbReference type="Proteomes" id="UP000559626"/>
    </source>
</evidence>
<dbReference type="InterPro" id="IPR036097">
    <property type="entry name" value="HisK_dim/P_sf"/>
</dbReference>
<dbReference type="SMART" id="SM00086">
    <property type="entry name" value="PAC"/>
    <property type="match status" value="3"/>
</dbReference>
<dbReference type="Gene3D" id="3.30.450.20">
    <property type="entry name" value="PAS domain"/>
    <property type="match status" value="3"/>
</dbReference>
<dbReference type="PROSITE" id="PS50109">
    <property type="entry name" value="HIS_KIN"/>
    <property type="match status" value="1"/>
</dbReference>
<evidence type="ECO:0000256" key="3">
    <source>
        <dbReference type="ARBA" id="ARBA00022553"/>
    </source>
</evidence>
<evidence type="ECO:0000256" key="1">
    <source>
        <dbReference type="ARBA" id="ARBA00000085"/>
    </source>
</evidence>
<proteinExistence type="predicted"/>
<dbReference type="PANTHER" id="PTHR43304">
    <property type="entry name" value="PHYTOCHROME-LIKE PROTEIN CPH1"/>
    <property type="match status" value="1"/>
</dbReference>
<sequence length="627" mass="70587">MPALPFSNLLQQLSAGVATLEGAELRYSFVNQRMAELVGGEALGQRVADFPGQLPGTLLELLPQVYASRTPYVAKACVCLPQPGQSPNAEPRCFDFSVDPYYGEDGQLSGVVLLAVDVSEQQQTRQQAHELLLKTRQLDARLRVLTETAPLVSYSLDAEGRYTYASPQWYRFTGQPATVDLAAAWPLLIHPDDRLRVLYEVERARRQGTGWSYEYRLRRYDGQYRWMLSRALPEVHPPEPPAHWHGALTEIHLQRELSEARRRGEAELRFLADSIPELIWTASAEGLTDYYNQYTTDYSGLTKEELGPTGWVGLLYPNEQMAAARRWVQSVATGEPFEGEYRLRRHDGQYRWHTIRARRLAGGSDSSPEELRWFGACSDVEDQYQLRQVLQTQYDELSRAHHDLDTFVYAASHDLRQPALNLRGLFDELRQTASFADPEQELMLSMIDRALNELDATLTDLAATVRTQRPQQQPTEAVDLELLLEEILLGLRTQVLQRQAQVTVEVAAAPALVYSRANLRSVLHNLLTNALKFTSPARPPQIAVRSWLTPAGQPALSVSDNGLGMQLNDPFNPVFRLFARQHTQLEGTGVGLYLVQRIVTSQGGRVEVASVIGQGTTFTIYWTQLTA</sequence>
<keyword evidence="5" id="KW-0418">Kinase</keyword>
<evidence type="ECO:0000259" key="6">
    <source>
        <dbReference type="PROSITE" id="PS50109"/>
    </source>
</evidence>
<dbReference type="CDD" id="cd00082">
    <property type="entry name" value="HisKA"/>
    <property type="match status" value="1"/>
</dbReference>
<evidence type="ECO:0000256" key="5">
    <source>
        <dbReference type="ARBA" id="ARBA00022777"/>
    </source>
</evidence>
<dbReference type="CDD" id="cd00130">
    <property type="entry name" value="PAS"/>
    <property type="match status" value="2"/>
</dbReference>
<dbReference type="Pfam" id="PF02518">
    <property type="entry name" value="HATPase_c"/>
    <property type="match status" value="1"/>
</dbReference>
<dbReference type="RefSeq" id="WP_169532912.1">
    <property type="nucleotide sequence ID" value="NZ_JABBGH010000003.1"/>
</dbReference>
<dbReference type="PRINTS" id="PR00344">
    <property type="entry name" value="BCTRLSENSOR"/>
</dbReference>
<feature type="domain" description="PAS" evidence="7">
    <location>
        <begin position="264"/>
        <end position="306"/>
    </location>
</feature>
<dbReference type="NCBIfam" id="TIGR00229">
    <property type="entry name" value="sensory_box"/>
    <property type="match status" value="2"/>
</dbReference>
<dbReference type="FunFam" id="3.30.450.20:FF:000099">
    <property type="entry name" value="Sensory box sensor histidine kinase"/>
    <property type="match status" value="1"/>
</dbReference>
<dbReference type="InterPro" id="IPR004358">
    <property type="entry name" value="Sig_transdc_His_kin-like_C"/>
</dbReference>
<dbReference type="Pfam" id="PF08448">
    <property type="entry name" value="PAS_4"/>
    <property type="match status" value="1"/>
</dbReference>
<dbReference type="SUPFAM" id="SSF55785">
    <property type="entry name" value="PYP-like sensor domain (PAS domain)"/>
    <property type="match status" value="3"/>
</dbReference>
<dbReference type="GO" id="GO:0000155">
    <property type="term" value="F:phosphorelay sensor kinase activity"/>
    <property type="evidence" value="ECO:0007669"/>
    <property type="project" value="InterPro"/>
</dbReference>
<dbReference type="InterPro" id="IPR013655">
    <property type="entry name" value="PAS_fold_3"/>
</dbReference>
<evidence type="ECO:0000256" key="4">
    <source>
        <dbReference type="ARBA" id="ARBA00022679"/>
    </source>
</evidence>
<evidence type="ECO:0000259" key="7">
    <source>
        <dbReference type="PROSITE" id="PS50112"/>
    </source>
</evidence>
<keyword evidence="4" id="KW-0808">Transferase</keyword>
<dbReference type="Gene3D" id="1.10.287.130">
    <property type="match status" value="1"/>
</dbReference>